<sequence length="79" mass="9448">MTQGMTTIEISRSDKTKLDKFRRYPKEPYRLVIHRLLEVVEDTEPLTDEEIAEIRESLEEIERGEYVTHEELKRDLGLE</sequence>
<dbReference type="RefSeq" id="WP_211530993.1">
    <property type="nucleotide sequence ID" value="NZ_JWHL01000011.1"/>
</dbReference>
<accession>A0A8J7WAG6</accession>
<dbReference type="AlphaFoldDB" id="A0A8J7WAG6"/>
<proteinExistence type="predicted"/>
<dbReference type="Proteomes" id="UP000730161">
    <property type="component" value="Unassembled WGS sequence"/>
</dbReference>
<comment type="caution">
    <text evidence="1">The sequence shown here is derived from an EMBL/GenBank/DDBJ whole genome shotgun (WGS) entry which is preliminary data.</text>
</comment>
<dbReference type="EMBL" id="JWHL01000011">
    <property type="protein sequence ID" value="MBR1369290.1"/>
    <property type="molecule type" value="Genomic_DNA"/>
</dbReference>
<reference evidence="1" key="1">
    <citation type="submission" date="2014-12" db="EMBL/GenBank/DDBJ databases">
        <authorList>
            <person name="Huang H.-H."/>
            <person name="Chen S.-C."/>
            <person name="Lai M.-C."/>
        </authorList>
    </citation>
    <scope>NUCLEOTIDE SEQUENCE</scope>
    <source>
        <strain evidence="1">K1F9705b</strain>
    </source>
</reference>
<organism evidence="1 2">
    <name type="scientific">Methanocalculus chunghsingensis</name>
    <dbReference type="NCBI Taxonomy" id="156457"/>
    <lineage>
        <taxon>Archaea</taxon>
        <taxon>Methanobacteriati</taxon>
        <taxon>Methanobacteriota</taxon>
        <taxon>Stenosarchaea group</taxon>
        <taxon>Methanomicrobia</taxon>
        <taxon>Methanomicrobiales</taxon>
        <taxon>Methanocalculaceae</taxon>
        <taxon>Methanocalculus</taxon>
    </lineage>
</organism>
<evidence type="ECO:0000313" key="1">
    <source>
        <dbReference type="EMBL" id="MBR1369290.1"/>
    </source>
</evidence>
<gene>
    <name evidence="1" type="ORF">RJ53_07205</name>
</gene>
<name>A0A8J7WAG6_9EURY</name>
<protein>
    <submittedName>
        <fullName evidence="1">Uncharacterized protein</fullName>
    </submittedName>
</protein>
<evidence type="ECO:0000313" key="2">
    <source>
        <dbReference type="Proteomes" id="UP000730161"/>
    </source>
</evidence>
<keyword evidence="2" id="KW-1185">Reference proteome</keyword>
<dbReference type="OrthoDB" id="107744at2157"/>